<comment type="function">
    <text evidence="2">Required for morphogenesis under gluconeogenic growth conditions.</text>
</comment>
<dbReference type="PANTHER" id="PTHR30135:SF3">
    <property type="entry name" value="GLUCONEOGENESIS FACTOR-RELATED"/>
    <property type="match status" value="1"/>
</dbReference>
<keyword evidence="4" id="KW-1185">Reference proteome</keyword>
<evidence type="ECO:0000313" key="3">
    <source>
        <dbReference type="EMBL" id="UQK58752.1"/>
    </source>
</evidence>
<dbReference type="AlphaFoldDB" id="A0A9E7DIH7"/>
<sequence length="334" mass="37338">MFNYRSLNPRIVTIGGGTGLSTLLKGIKNYSSEITALVTMADDGGGSGILRRSFGMLPPGDVRNCLLALSDIEPEMNTLLSHRFEKGELKGQSFGNLFLLAMNEIYGSFEEAVKMASSILRVKGTVMPITVNDVNIEATYDDKSKAFGESILPAEAIKDNKKIKRVELCPKDVEPLDGVITAINRADIILIGPGSLYTSVIPNLLVKGVKEAILSSSAKKIYVQNVMTQHGETDEMSVKDHIEAIFEHSDKIFDSIIINNKVLSEELKKKYQEKYQEQIFLTDEDKKFLKEEAIDYIEGDCLDDGDYARHDSEKLANMIIDYYIKTRRVKTYEK</sequence>
<dbReference type="InterPro" id="IPR038136">
    <property type="entry name" value="CofD-like_dom_sf"/>
</dbReference>
<dbReference type="InterPro" id="IPR002882">
    <property type="entry name" value="CofD"/>
</dbReference>
<protein>
    <recommendedName>
        <fullName evidence="2">Putative gluconeogenesis factor</fullName>
    </recommendedName>
</protein>
<dbReference type="Gene3D" id="3.40.50.10680">
    <property type="entry name" value="CofD-like domains"/>
    <property type="match status" value="1"/>
</dbReference>
<reference evidence="3" key="1">
    <citation type="submission" date="2022-04" db="EMBL/GenBank/DDBJ databases">
        <title>Complete genome sequences of Ezakiella coagulans and Fenollaria massiliensis.</title>
        <authorList>
            <person name="France M.T."/>
            <person name="Clifford J."/>
            <person name="Narina S."/>
            <person name="Rutt L."/>
            <person name="Ravel J."/>
        </authorList>
    </citation>
    <scope>NUCLEOTIDE SEQUENCE</scope>
    <source>
        <strain evidence="3">C0061C2</strain>
    </source>
</reference>
<dbReference type="HAMAP" id="MF_00973">
    <property type="entry name" value="Gluconeogen_factor"/>
    <property type="match status" value="1"/>
</dbReference>
<comment type="subcellular location">
    <subcellularLocation>
        <location evidence="2">Cytoplasm</location>
    </subcellularLocation>
</comment>
<dbReference type="GO" id="GO:0005737">
    <property type="term" value="C:cytoplasm"/>
    <property type="evidence" value="ECO:0007669"/>
    <property type="project" value="UniProtKB-SubCell"/>
</dbReference>
<dbReference type="Pfam" id="PF01933">
    <property type="entry name" value="CofD"/>
    <property type="match status" value="1"/>
</dbReference>
<keyword evidence="1 2" id="KW-0963">Cytoplasm</keyword>
<dbReference type="InterPro" id="IPR010119">
    <property type="entry name" value="Gluconeogen_factor"/>
</dbReference>
<dbReference type="PANTHER" id="PTHR30135">
    <property type="entry name" value="UNCHARACTERIZED PROTEIN YVCK-RELATED"/>
    <property type="match status" value="1"/>
</dbReference>
<dbReference type="KEGG" id="fms:M1R53_05805"/>
<evidence type="ECO:0000256" key="2">
    <source>
        <dbReference type="HAMAP-Rule" id="MF_00973"/>
    </source>
</evidence>
<dbReference type="Proteomes" id="UP000831151">
    <property type="component" value="Chromosome"/>
</dbReference>
<dbReference type="EMBL" id="CP096649">
    <property type="protein sequence ID" value="UQK58752.1"/>
    <property type="molecule type" value="Genomic_DNA"/>
</dbReference>
<gene>
    <name evidence="3" type="primary">yvcK</name>
    <name evidence="3" type="ORF">M1R53_05805</name>
</gene>
<proteinExistence type="inferred from homology"/>
<dbReference type="GO" id="GO:0008360">
    <property type="term" value="P:regulation of cell shape"/>
    <property type="evidence" value="ECO:0007669"/>
    <property type="project" value="UniProtKB-UniRule"/>
</dbReference>
<comment type="similarity">
    <text evidence="2">Belongs to the gluconeogenesis factor family.</text>
</comment>
<accession>A0A9E7DIH7</accession>
<name>A0A9E7DIH7_9FIRM</name>
<dbReference type="CDD" id="cd07187">
    <property type="entry name" value="YvcK_like"/>
    <property type="match status" value="1"/>
</dbReference>
<organism evidence="3 4">
    <name type="scientific">Fenollaria massiliensis</name>
    <dbReference type="NCBI Taxonomy" id="938288"/>
    <lineage>
        <taxon>Bacteria</taxon>
        <taxon>Bacillati</taxon>
        <taxon>Bacillota</taxon>
        <taxon>Clostridia</taxon>
        <taxon>Eubacteriales</taxon>
        <taxon>Fenollaria</taxon>
    </lineage>
</organism>
<dbReference type="SUPFAM" id="SSF142338">
    <property type="entry name" value="CofD-like"/>
    <property type="match status" value="1"/>
</dbReference>
<evidence type="ECO:0000313" key="4">
    <source>
        <dbReference type="Proteomes" id="UP000831151"/>
    </source>
</evidence>
<dbReference type="RefSeq" id="WP_249242330.1">
    <property type="nucleotide sequence ID" value="NZ_CP096649.1"/>
</dbReference>
<evidence type="ECO:0000256" key="1">
    <source>
        <dbReference type="ARBA" id="ARBA00022490"/>
    </source>
</evidence>
<dbReference type="GO" id="GO:0043743">
    <property type="term" value="F:LPPG:FO 2-phospho-L-lactate transferase activity"/>
    <property type="evidence" value="ECO:0007669"/>
    <property type="project" value="InterPro"/>
</dbReference>
<dbReference type="NCBIfam" id="TIGR01826">
    <property type="entry name" value="CofD_related"/>
    <property type="match status" value="1"/>
</dbReference>